<evidence type="ECO:0000313" key="5">
    <source>
        <dbReference type="Proteomes" id="UP001601442"/>
    </source>
</evidence>
<comment type="caution">
    <text evidence="4">The sequence shown here is derived from an EMBL/GenBank/DDBJ whole genome shotgun (WGS) entry which is preliminary data.</text>
</comment>
<evidence type="ECO:0000259" key="2">
    <source>
        <dbReference type="Pfam" id="PF15529"/>
    </source>
</evidence>
<dbReference type="InterPro" id="IPR029114">
    <property type="entry name" value="Ntox24"/>
</dbReference>
<evidence type="ECO:0000313" key="4">
    <source>
        <dbReference type="EMBL" id="MFF0498328.1"/>
    </source>
</evidence>
<gene>
    <name evidence="4" type="ORF">ACFYU5_18105</name>
</gene>
<feature type="domain" description="Bacterial toxin 24" evidence="2">
    <location>
        <begin position="349"/>
        <end position="437"/>
    </location>
</feature>
<name>A0ABW6P4P7_9NOCA</name>
<dbReference type="EMBL" id="JBIAMT010000003">
    <property type="protein sequence ID" value="MFF0498328.1"/>
    <property type="molecule type" value="Genomic_DNA"/>
</dbReference>
<feature type="coiled-coil region" evidence="1">
    <location>
        <begin position="210"/>
        <end position="237"/>
    </location>
</feature>
<sequence length="437" mass="47097">MTKLDVDPKTYYQAATNCFDAAAALRDSFLFIFNELSTCGSMAGVDQDGQKWAQSYNSAAWEAVGFFEDVHNTLNAYGTALNDIGFNHAQSDATLKGTPQPDRPTDPPVPVFGPFSVPASAGGPGHGIVDAGIDMASHIGIPVPDGDTGKLEKAADAWDRLGTIYQNTNARDKVTIASTLFDDVTSPDAVHIKDDLKALSDNIDALLTSCTQIRDSCRAYKDALKELRDEIKGFLESLVQELAIDAAITIGLSLISFGAGAVTAVKGAETVKHWATKIKEGITAWRGRKALQIAGLKQESKDALVKARTAVRDLYERLRTKARGGRAVPKATLKQELDGAQDWPKGNLPVIKGPPNGYLVKRDAQGNITNYSYYDADGVATKRVDLVGRSHVDKSTQQEIPTPHVVLVQKNVNPETGEIFAKTLPNTVRPALPEEIP</sequence>
<evidence type="ECO:0000259" key="3">
    <source>
        <dbReference type="Pfam" id="PF25547"/>
    </source>
</evidence>
<protein>
    <submittedName>
        <fullName evidence="4">Polymorphic toxin type 24 domain-containing protein</fullName>
    </submittedName>
</protein>
<dbReference type="Proteomes" id="UP001601442">
    <property type="component" value="Unassembled WGS sequence"/>
</dbReference>
<dbReference type="InterPro" id="IPR057746">
    <property type="entry name" value="CpnT-like_N"/>
</dbReference>
<dbReference type="Pfam" id="PF15529">
    <property type="entry name" value="Ntox24"/>
    <property type="match status" value="1"/>
</dbReference>
<organism evidence="4 5">
    <name type="scientific">Nocardia aobensis</name>
    <dbReference type="NCBI Taxonomy" id="257277"/>
    <lineage>
        <taxon>Bacteria</taxon>
        <taxon>Bacillati</taxon>
        <taxon>Actinomycetota</taxon>
        <taxon>Actinomycetes</taxon>
        <taxon>Mycobacteriales</taxon>
        <taxon>Nocardiaceae</taxon>
        <taxon>Nocardia</taxon>
    </lineage>
</organism>
<proteinExistence type="predicted"/>
<dbReference type="Pfam" id="PF25547">
    <property type="entry name" value="WXG100_2"/>
    <property type="match status" value="1"/>
</dbReference>
<dbReference type="RefSeq" id="WP_387395613.1">
    <property type="nucleotide sequence ID" value="NZ_JBIAMT010000003.1"/>
</dbReference>
<evidence type="ECO:0000256" key="1">
    <source>
        <dbReference type="SAM" id="Coils"/>
    </source>
</evidence>
<keyword evidence="5" id="KW-1185">Reference proteome</keyword>
<accession>A0ABW6P4P7</accession>
<reference evidence="4 5" key="1">
    <citation type="submission" date="2024-10" db="EMBL/GenBank/DDBJ databases">
        <title>The Natural Products Discovery Center: Release of the First 8490 Sequenced Strains for Exploring Actinobacteria Biosynthetic Diversity.</title>
        <authorList>
            <person name="Kalkreuter E."/>
            <person name="Kautsar S.A."/>
            <person name="Yang D."/>
            <person name="Bader C.D."/>
            <person name="Teijaro C.N."/>
            <person name="Fluegel L."/>
            <person name="Davis C.M."/>
            <person name="Simpson J.R."/>
            <person name="Lauterbach L."/>
            <person name="Steele A.D."/>
            <person name="Gui C."/>
            <person name="Meng S."/>
            <person name="Li G."/>
            <person name="Viehrig K."/>
            <person name="Ye F."/>
            <person name="Su P."/>
            <person name="Kiefer A.F."/>
            <person name="Nichols A."/>
            <person name="Cepeda A.J."/>
            <person name="Yan W."/>
            <person name="Fan B."/>
            <person name="Jiang Y."/>
            <person name="Adhikari A."/>
            <person name="Zheng C.-J."/>
            <person name="Schuster L."/>
            <person name="Cowan T.M."/>
            <person name="Smanski M.J."/>
            <person name="Chevrette M.G."/>
            <person name="De Carvalho L.P.S."/>
            <person name="Shen B."/>
        </authorList>
    </citation>
    <scope>NUCLEOTIDE SEQUENCE [LARGE SCALE GENOMIC DNA]</scope>
    <source>
        <strain evidence="4 5">NPDC004119</strain>
    </source>
</reference>
<feature type="domain" description="Outer membrane channel protein CpnT-like N-terminal" evidence="3">
    <location>
        <begin position="144"/>
        <end position="266"/>
    </location>
</feature>
<keyword evidence="1" id="KW-0175">Coiled coil</keyword>